<feature type="region of interest" description="Disordered" evidence="1">
    <location>
        <begin position="152"/>
        <end position="266"/>
    </location>
</feature>
<evidence type="ECO:0000313" key="2">
    <source>
        <dbReference type="EMBL" id="KAJ5155262.1"/>
    </source>
</evidence>
<organism evidence="2 3">
    <name type="scientific">Penicillium capsulatum</name>
    <dbReference type="NCBI Taxonomy" id="69766"/>
    <lineage>
        <taxon>Eukaryota</taxon>
        <taxon>Fungi</taxon>
        <taxon>Dikarya</taxon>
        <taxon>Ascomycota</taxon>
        <taxon>Pezizomycotina</taxon>
        <taxon>Eurotiomycetes</taxon>
        <taxon>Eurotiomycetidae</taxon>
        <taxon>Eurotiales</taxon>
        <taxon>Aspergillaceae</taxon>
        <taxon>Penicillium</taxon>
    </lineage>
</organism>
<keyword evidence="3" id="KW-1185">Reference proteome</keyword>
<proteinExistence type="predicted"/>
<feature type="region of interest" description="Disordered" evidence="1">
    <location>
        <begin position="27"/>
        <end position="69"/>
    </location>
</feature>
<feature type="region of interest" description="Disordered" evidence="1">
    <location>
        <begin position="110"/>
        <end position="137"/>
    </location>
</feature>
<dbReference type="EMBL" id="JAPQKO010000006">
    <property type="protein sequence ID" value="KAJ5155262.1"/>
    <property type="molecule type" value="Genomic_DNA"/>
</dbReference>
<sequence length="266" mass="28960">MVRPRITTLTGLTRQLLSSSTAAGREIKLSPLPSSSSPSPLLSVQAPPRSSYRLPLTGTDSRKNRPTLSVRDVLAQVALKRREEAVKNRRPVPPVSLPGKVLPAAEHPIELPPRRSTRPGILKKSDQPQKARARHVSFGETSVKIVDRWIKSDDPAPIKPTPRPLAGPSILKKSGNPRKASARHVSFGEKSVQVVSRWIKPEDRDPVSEPSPISTLPPSPRSRSRSPPHFSAPSPLRPRLRSGLRSPRLPSSSCQRASSTDSTPSA</sequence>
<evidence type="ECO:0000256" key="1">
    <source>
        <dbReference type="SAM" id="MobiDB-lite"/>
    </source>
</evidence>
<evidence type="ECO:0000313" key="3">
    <source>
        <dbReference type="Proteomes" id="UP001146351"/>
    </source>
</evidence>
<name>A0A9W9LGQ4_9EURO</name>
<feature type="compositionally biased region" description="Low complexity" evidence="1">
    <location>
        <begin position="29"/>
        <end position="43"/>
    </location>
</feature>
<protein>
    <submittedName>
        <fullName evidence="2">Uncharacterized protein</fullName>
    </submittedName>
</protein>
<feature type="compositionally biased region" description="Low complexity" evidence="1">
    <location>
        <begin position="241"/>
        <end position="253"/>
    </location>
</feature>
<gene>
    <name evidence="2" type="ORF">N7492_008065</name>
</gene>
<dbReference type="Proteomes" id="UP001146351">
    <property type="component" value="Unassembled WGS sequence"/>
</dbReference>
<reference evidence="2" key="2">
    <citation type="journal article" date="2023" name="IMA Fungus">
        <title>Comparative genomic study of the Penicillium genus elucidates a diverse pangenome and 15 lateral gene transfer events.</title>
        <authorList>
            <person name="Petersen C."/>
            <person name="Sorensen T."/>
            <person name="Nielsen M.R."/>
            <person name="Sondergaard T.E."/>
            <person name="Sorensen J.L."/>
            <person name="Fitzpatrick D.A."/>
            <person name="Frisvad J.C."/>
            <person name="Nielsen K.L."/>
        </authorList>
    </citation>
    <scope>NUCLEOTIDE SEQUENCE</scope>
    <source>
        <strain evidence="2">IBT 21917</strain>
    </source>
</reference>
<comment type="caution">
    <text evidence="2">The sequence shown here is derived from an EMBL/GenBank/DDBJ whole genome shotgun (WGS) entry which is preliminary data.</text>
</comment>
<reference evidence="2" key="1">
    <citation type="submission" date="2022-11" db="EMBL/GenBank/DDBJ databases">
        <authorList>
            <person name="Petersen C."/>
        </authorList>
    </citation>
    <scope>NUCLEOTIDE SEQUENCE</scope>
    <source>
        <strain evidence="2">IBT 21917</strain>
    </source>
</reference>
<feature type="compositionally biased region" description="Polar residues" evidence="1">
    <location>
        <begin position="254"/>
        <end position="266"/>
    </location>
</feature>
<dbReference type="AlphaFoldDB" id="A0A9W9LGQ4"/>
<accession>A0A9W9LGQ4</accession>
<feature type="compositionally biased region" description="Low complexity" evidence="1">
    <location>
        <begin position="225"/>
        <end position="234"/>
    </location>
</feature>